<proteinExistence type="predicted"/>
<name>A0A7J6SHR1_PEROL</name>
<dbReference type="AlphaFoldDB" id="A0A7J6SHR1"/>
<reference evidence="4 5" key="1">
    <citation type="submission" date="2020-04" db="EMBL/GenBank/DDBJ databases">
        <title>Perkinsus olseni comparative genomics.</title>
        <authorList>
            <person name="Bogema D.R."/>
        </authorList>
    </citation>
    <scope>NUCLEOTIDE SEQUENCE [LARGE SCALE GENOMIC DNA]</scope>
    <source>
        <strain evidence="3">ATCC PRA-205</strain>
        <strain evidence="2 4">ATCC PRA-207</strain>
    </source>
</reference>
<keyword evidence="4" id="KW-1185">Reference proteome</keyword>
<sequence>MQSNRPDEDDSYKHEGPSLKADTRVTRREPAPPHFEGVPSSGAEELTGIVMYIASAYDHYPRRECDTTNAIQRDYEYVRYAMARTVVKD</sequence>
<feature type="region of interest" description="Disordered" evidence="1">
    <location>
        <begin position="1"/>
        <end position="42"/>
    </location>
</feature>
<evidence type="ECO:0000313" key="5">
    <source>
        <dbReference type="Proteomes" id="UP000574390"/>
    </source>
</evidence>
<feature type="compositionally biased region" description="Basic and acidic residues" evidence="1">
    <location>
        <begin position="11"/>
        <end position="31"/>
    </location>
</feature>
<protein>
    <submittedName>
        <fullName evidence="2">Uncharacterized protein</fullName>
    </submittedName>
</protein>
<evidence type="ECO:0000313" key="4">
    <source>
        <dbReference type="Proteomes" id="UP000553632"/>
    </source>
</evidence>
<organism evidence="2 4">
    <name type="scientific">Perkinsus olseni</name>
    <name type="common">Perkinsus atlanticus</name>
    <dbReference type="NCBI Taxonomy" id="32597"/>
    <lineage>
        <taxon>Eukaryota</taxon>
        <taxon>Sar</taxon>
        <taxon>Alveolata</taxon>
        <taxon>Perkinsozoa</taxon>
        <taxon>Perkinsea</taxon>
        <taxon>Perkinsida</taxon>
        <taxon>Perkinsidae</taxon>
        <taxon>Perkinsus</taxon>
    </lineage>
</organism>
<comment type="caution">
    <text evidence="2">The sequence shown here is derived from an EMBL/GenBank/DDBJ whole genome shotgun (WGS) entry which is preliminary data.</text>
</comment>
<gene>
    <name evidence="3" type="ORF">FOZ62_028678</name>
    <name evidence="2" type="ORF">FOZ63_026478</name>
</gene>
<evidence type="ECO:0000313" key="2">
    <source>
        <dbReference type="EMBL" id="KAF4731650.1"/>
    </source>
</evidence>
<evidence type="ECO:0000256" key="1">
    <source>
        <dbReference type="SAM" id="MobiDB-lite"/>
    </source>
</evidence>
<evidence type="ECO:0000313" key="3">
    <source>
        <dbReference type="EMBL" id="KAF4736056.1"/>
    </source>
</evidence>
<dbReference type="Proteomes" id="UP000553632">
    <property type="component" value="Unassembled WGS sequence"/>
</dbReference>
<dbReference type="EMBL" id="JABANO010018539">
    <property type="protein sequence ID" value="KAF4731650.1"/>
    <property type="molecule type" value="Genomic_DNA"/>
</dbReference>
<accession>A0A7J6SHR1</accession>
<dbReference type="EMBL" id="JABANM010012404">
    <property type="protein sequence ID" value="KAF4736056.1"/>
    <property type="molecule type" value="Genomic_DNA"/>
</dbReference>
<dbReference type="Proteomes" id="UP000574390">
    <property type="component" value="Unassembled WGS sequence"/>
</dbReference>